<feature type="compositionally biased region" description="Polar residues" evidence="1">
    <location>
        <begin position="282"/>
        <end position="292"/>
    </location>
</feature>
<evidence type="ECO:0000313" key="4">
    <source>
        <dbReference type="Ensembl" id="ENSEBUP00000001808.1"/>
    </source>
</evidence>
<protein>
    <recommendedName>
        <fullName evidence="3">PH domain-containing protein</fullName>
    </recommendedName>
</protein>
<evidence type="ECO:0000256" key="1">
    <source>
        <dbReference type="SAM" id="MobiDB-lite"/>
    </source>
</evidence>
<keyword evidence="2" id="KW-1133">Transmembrane helix</keyword>
<feature type="region of interest" description="Disordered" evidence="1">
    <location>
        <begin position="272"/>
        <end position="292"/>
    </location>
</feature>
<dbReference type="PANTHER" id="PTHR12844:SF42">
    <property type="entry name" value="CONNECTOR ENHANCER OF KSR PROTEIN CNK"/>
    <property type="match status" value="1"/>
</dbReference>
<dbReference type="Pfam" id="PF00169">
    <property type="entry name" value="PH"/>
    <property type="match status" value="1"/>
</dbReference>
<dbReference type="Gene3D" id="2.30.29.30">
    <property type="entry name" value="Pleckstrin-homology domain (PH domain)/Phosphotyrosine-binding domain (PTB)"/>
    <property type="match status" value="1"/>
</dbReference>
<feature type="transmembrane region" description="Helical" evidence="2">
    <location>
        <begin position="127"/>
        <end position="145"/>
    </location>
</feature>
<dbReference type="AlphaFoldDB" id="A0A8C4N6E3"/>
<dbReference type="PANTHER" id="PTHR12844">
    <property type="entry name" value="CONNECTOR ENCHANCER OF KINASE SUPPRESSOR OF RAS"/>
    <property type="match status" value="1"/>
</dbReference>
<feature type="domain" description="PH" evidence="3">
    <location>
        <begin position="16"/>
        <end position="76"/>
    </location>
</feature>
<dbReference type="Ensembl" id="ENSEBUT00000002143.1">
    <property type="protein sequence ID" value="ENSEBUP00000001808.1"/>
    <property type="gene ID" value="ENSEBUG00000001463.1"/>
</dbReference>
<dbReference type="InterPro" id="IPR001849">
    <property type="entry name" value="PH_domain"/>
</dbReference>
<dbReference type="Proteomes" id="UP000694388">
    <property type="component" value="Unplaced"/>
</dbReference>
<keyword evidence="2" id="KW-0472">Membrane</keyword>
<dbReference type="InterPro" id="IPR051566">
    <property type="entry name" value="CNKSR"/>
</dbReference>
<dbReference type="SUPFAM" id="SSF50729">
    <property type="entry name" value="PH domain-like"/>
    <property type="match status" value="1"/>
</dbReference>
<evidence type="ECO:0000313" key="5">
    <source>
        <dbReference type="Proteomes" id="UP000694388"/>
    </source>
</evidence>
<evidence type="ECO:0000256" key="2">
    <source>
        <dbReference type="SAM" id="Phobius"/>
    </source>
</evidence>
<name>A0A8C4N6E3_EPTBU</name>
<sequence length="292" mass="34115">MSRRRISCKDLGLGDCEGYLMKKKQNRSLFTSSWKHNWFVLKKSDLYWYSDRAKGIINLPEFDIQKASECKKKVFQSHGTLAKQTFPEGLGSVVFRLIKHGMWMYNFNVEVCPHLFVHVKIHRRPHVLFFMVTCCCVPKAFHFLICFNFRQDAQALMSLLVLRSCADDVPVVDDFERVYRSLVDARLTPHGVIRQSFMQRRCKDPQVSTRLQHLQALQRTLKARESELQAIDRLLVVDPPTADKFRRWKWQHKELVPDVWLPNLTDGQSGCYKDVEDDASSNDDVSSFQTNL</sequence>
<dbReference type="GeneTree" id="ENSGT00940000164237"/>
<proteinExistence type="predicted"/>
<accession>A0A8C4N6E3</accession>
<reference evidence="4" key="2">
    <citation type="submission" date="2025-09" db="UniProtKB">
        <authorList>
            <consortium name="Ensembl"/>
        </authorList>
    </citation>
    <scope>IDENTIFICATION</scope>
</reference>
<dbReference type="InterPro" id="IPR011993">
    <property type="entry name" value="PH-like_dom_sf"/>
</dbReference>
<keyword evidence="5" id="KW-1185">Reference proteome</keyword>
<dbReference type="OMA" id="WESLSCT"/>
<organism evidence="4 5">
    <name type="scientific">Eptatretus burgeri</name>
    <name type="common">Inshore hagfish</name>
    <dbReference type="NCBI Taxonomy" id="7764"/>
    <lineage>
        <taxon>Eukaryota</taxon>
        <taxon>Metazoa</taxon>
        <taxon>Chordata</taxon>
        <taxon>Craniata</taxon>
        <taxon>Vertebrata</taxon>
        <taxon>Cyclostomata</taxon>
        <taxon>Myxini</taxon>
        <taxon>Myxiniformes</taxon>
        <taxon>Myxinidae</taxon>
        <taxon>Eptatretinae</taxon>
        <taxon>Eptatretus</taxon>
    </lineage>
</organism>
<reference evidence="4" key="1">
    <citation type="submission" date="2025-08" db="UniProtKB">
        <authorList>
            <consortium name="Ensembl"/>
        </authorList>
    </citation>
    <scope>IDENTIFICATION</scope>
</reference>
<keyword evidence="2" id="KW-0812">Transmembrane</keyword>
<evidence type="ECO:0000259" key="3">
    <source>
        <dbReference type="Pfam" id="PF00169"/>
    </source>
</evidence>